<dbReference type="InterPro" id="IPR036770">
    <property type="entry name" value="Ankyrin_rpt-contain_sf"/>
</dbReference>
<feature type="compositionally biased region" description="Acidic residues" evidence="1">
    <location>
        <begin position="199"/>
        <end position="232"/>
    </location>
</feature>
<dbReference type="Pfam" id="PF13637">
    <property type="entry name" value="Ank_4"/>
    <property type="match status" value="1"/>
</dbReference>
<organism evidence="2 3">
    <name type="scientific">Polyrhizophydium stewartii</name>
    <dbReference type="NCBI Taxonomy" id="2732419"/>
    <lineage>
        <taxon>Eukaryota</taxon>
        <taxon>Fungi</taxon>
        <taxon>Fungi incertae sedis</taxon>
        <taxon>Chytridiomycota</taxon>
        <taxon>Chytridiomycota incertae sedis</taxon>
        <taxon>Chytridiomycetes</taxon>
        <taxon>Rhizophydiales</taxon>
        <taxon>Rhizophydiales incertae sedis</taxon>
        <taxon>Polyrhizophydium</taxon>
    </lineage>
</organism>
<evidence type="ECO:0008006" key="4">
    <source>
        <dbReference type="Google" id="ProtNLM"/>
    </source>
</evidence>
<dbReference type="SUPFAM" id="SSF48403">
    <property type="entry name" value="Ankyrin repeat"/>
    <property type="match status" value="1"/>
</dbReference>
<evidence type="ECO:0000313" key="3">
    <source>
        <dbReference type="Proteomes" id="UP001527925"/>
    </source>
</evidence>
<dbReference type="EMBL" id="JADGIZ020000027">
    <property type="protein sequence ID" value="KAL2915048.1"/>
    <property type="molecule type" value="Genomic_DNA"/>
</dbReference>
<dbReference type="Gene3D" id="1.25.40.20">
    <property type="entry name" value="Ankyrin repeat-containing domain"/>
    <property type="match status" value="1"/>
</dbReference>
<dbReference type="Proteomes" id="UP001527925">
    <property type="component" value="Unassembled WGS sequence"/>
</dbReference>
<gene>
    <name evidence="2" type="ORF">HK105_205371</name>
</gene>
<feature type="region of interest" description="Disordered" evidence="1">
    <location>
        <begin position="175"/>
        <end position="237"/>
    </location>
</feature>
<evidence type="ECO:0000313" key="2">
    <source>
        <dbReference type="EMBL" id="KAL2915048.1"/>
    </source>
</evidence>
<accession>A0ABR4N669</accession>
<sequence>MCAETRRSHWDRLPAEMHREIIGHSGLLTKLTTGLIDNVEMLPYADKLQLWREAFTLEDMSFSLELLPTCELPPEVFALIRSRAVYDRAQALNSWRLNAGLRQAAVANGWEVELSFDEPDTLLELALTTGAVWLLRELVEERRLVVLTPEHAEEAAWAGHLDIIKYLHARMPEPSAGGGDIGSALRDDDNGGDGAGDIGDGDDDDKDRGDEEGEDDDQEEEEDDDDDDDEPEHEPWGPVVVDTAAACGHLQVVEFLLTNRSDGCTAGAVDWAARNGHIHVLEWFHHHPEHSHLFSASTMDFAACAGVKTMRWLHQHRPEGCTTQALASAAQTDDADAVSWLLANITGVEWDLRTAIVSCSGEECEAVIRRFAADRGVEV</sequence>
<reference evidence="2 3" key="1">
    <citation type="submission" date="2023-09" db="EMBL/GenBank/DDBJ databases">
        <title>Pangenome analysis of Batrachochytrium dendrobatidis and related Chytrids.</title>
        <authorList>
            <person name="Yacoub M.N."/>
            <person name="Stajich J.E."/>
            <person name="James T.Y."/>
        </authorList>
    </citation>
    <scope>NUCLEOTIDE SEQUENCE [LARGE SCALE GENOMIC DNA]</scope>
    <source>
        <strain evidence="2 3">JEL0888</strain>
    </source>
</reference>
<comment type="caution">
    <text evidence="2">The sequence shown here is derived from an EMBL/GenBank/DDBJ whole genome shotgun (WGS) entry which is preliminary data.</text>
</comment>
<dbReference type="PANTHER" id="PTHR46586">
    <property type="entry name" value="ANKYRIN REPEAT-CONTAINING PROTEIN"/>
    <property type="match status" value="1"/>
</dbReference>
<dbReference type="InterPro" id="IPR002110">
    <property type="entry name" value="Ankyrin_rpt"/>
</dbReference>
<evidence type="ECO:0000256" key="1">
    <source>
        <dbReference type="SAM" id="MobiDB-lite"/>
    </source>
</evidence>
<dbReference type="InterPro" id="IPR052050">
    <property type="entry name" value="SecEffector_AnkRepeat"/>
</dbReference>
<name>A0ABR4N669_9FUNG</name>
<proteinExistence type="predicted"/>
<keyword evidence="3" id="KW-1185">Reference proteome</keyword>
<dbReference type="PANTHER" id="PTHR46586:SF3">
    <property type="entry name" value="ANKYRIN REPEAT-CONTAINING PROTEIN"/>
    <property type="match status" value="1"/>
</dbReference>
<protein>
    <recommendedName>
        <fullName evidence="4">Ankyrin repeat protein</fullName>
    </recommendedName>
</protein>